<gene>
    <name evidence="2" type="ORF">METZ01_LOCUS328839</name>
</gene>
<sequence length="283" mass="32233">MINPHSFNLYNRLIALCSSFPSIFYLSLVPYSLIFLTCIKAQTHLSADPYYLLLSEKNQLAGRYPLQPNYFRPIFFNTDSLSVSFTYRSEGYYNDNVPNQENMDVRYFSKGEASFQSMQLAINSPYFSLMAEPYLFSSRFFPAEEDVNRPGAFSVLNDRPLSNSMTTSSGFRNLLAFIHYRGIGFGWHKGNRWWGPGLHSSLQMTNNTQPISAQVLGTIQEMRIGPFGLFGLYTFARMNEEIGELAKYFTSLNGQLSWYGPAAVISVGFSRNYLTGGQIWGDY</sequence>
<dbReference type="AlphaFoldDB" id="A0A382PTI7"/>
<evidence type="ECO:0000313" key="2">
    <source>
        <dbReference type="EMBL" id="SVC75985.1"/>
    </source>
</evidence>
<dbReference type="InterPro" id="IPR038636">
    <property type="entry name" value="Wzi_sf"/>
</dbReference>
<keyword evidence="1" id="KW-1133">Transmembrane helix</keyword>
<name>A0A382PTI7_9ZZZZ</name>
<evidence type="ECO:0000256" key="1">
    <source>
        <dbReference type="SAM" id="Phobius"/>
    </source>
</evidence>
<accession>A0A382PTI7</accession>
<feature type="transmembrane region" description="Helical" evidence="1">
    <location>
        <begin position="12"/>
        <end position="36"/>
    </location>
</feature>
<protein>
    <submittedName>
        <fullName evidence="2">Uncharacterized protein</fullName>
    </submittedName>
</protein>
<reference evidence="2" key="1">
    <citation type="submission" date="2018-05" db="EMBL/GenBank/DDBJ databases">
        <authorList>
            <person name="Lanie J.A."/>
            <person name="Ng W.-L."/>
            <person name="Kazmierczak K.M."/>
            <person name="Andrzejewski T.M."/>
            <person name="Davidsen T.M."/>
            <person name="Wayne K.J."/>
            <person name="Tettelin H."/>
            <person name="Glass J.I."/>
            <person name="Rusch D."/>
            <person name="Podicherti R."/>
            <person name="Tsui H.-C.T."/>
            <person name="Winkler M.E."/>
        </authorList>
    </citation>
    <scope>NUCLEOTIDE SEQUENCE</scope>
</reference>
<feature type="non-terminal residue" evidence="2">
    <location>
        <position position="283"/>
    </location>
</feature>
<organism evidence="2">
    <name type="scientific">marine metagenome</name>
    <dbReference type="NCBI Taxonomy" id="408172"/>
    <lineage>
        <taxon>unclassified sequences</taxon>
        <taxon>metagenomes</taxon>
        <taxon>ecological metagenomes</taxon>
    </lineage>
</organism>
<dbReference type="Gene3D" id="2.40.160.130">
    <property type="entry name" value="Capsule assembly protein Wzi"/>
    <property type="match status" value="1"/>
</dbReference>
<keyword evidence="1" id="KW-0812">Transmembrane</keyword>
<proteinExistence type="predicted"/>
<dbReference type="EMBL" id="UINC01109277">
    <property type="protein sequence ID" value="SVC75985.1"/>
    <property type="molecule type" value="Genomic_DNA"/>
</dbReference>
<keyword evidence="1" id="KW-0472">Membrane</keyword>